<evidence type="ECO:0000313" key="1">
    <source>
        <dbReference type="EMBL" id="AEV30117.1"/>
    </source>
</evidence>
<dbReference type="eggNOG" id="COG1764">
    <property type="taxonomic scope" value="Bacteria"/>
</dbReference>
<name>G8QST5_SPHPG</name>
<reference evidence="1 2" key="1">
    <citation type="submission" date="2011-11" db="EMBL/GenBank/DDBJ databases">
        <title>Complete sequence of Spirochaeta sp. grapes.</title>
        <authorList>
            <consortium name="US DOE Joint Genome Institute"/>
            <person name="Lucas S."/>
            <person name="Han J."/>
            <person name="Lapidus A."/>
            <person name="Cheng J.-F."/>
            <person name="Goodwin L."/>
            <person name="Pitluck S."/>
            <person name="Peters L."/>
            <person name="Ovchinnikova G."/>
            <person name="Munk A.C."/>
            <person name="Detter J.C."/>
            <person name="Han C."/>
            <person name="Tapia R."/>
            <person name="Land M."/>
            <person name="Hauser L."/>
            <person name="Kyrpides N."/>
            <person name="Ivanova N."/>
            <person name="Pagani I."/>
            <person name="Ritalahtilisa K."/>
            <person name="Loeffler F."/>
            <person name="Woyke T."/>
        </authorList>
    </citation>
    <scope>NUCLEOTIDE SEQUENCE [LARGE SCALE GENOMIC DNA]</scope>
    <source>
        <strain evidence="2">ATCC BAA-1885 / DSM 22778 / Grapes</strain>
    </source>
</reference>
<dbReference type="EMBL" id="CP003155">
    <property type="protein sequence ID" value="AEV30117.1"/>
    <property type="molecule type" value="Genomic_DNA"/>
</dbReference>
<dbReference type="InterPro" id="IPR003718">
    <property type="entry name" value="OsmC/Ohr_fam"/>
</dbReference>
<dbReference type="InterPro" id="IPR052707">
    <property type="entry name" value="OsmC_Ohr_Peroxiredoxin"/>
</dbReference>
<dbReference type="Gene3D" id="3.30.300.20">
    <property type="match status" value="1"/>
</dbReference>
<dbReference type="OrthoDB" id="9795405at2"/>
<accession>G8QST5</accession>
<dbReference type="AlphaFoldDB" id="G8QST5"/>
<keyword evidence="2" id="KW-1185">Reference proteome</keyword>
<protein>
    <submittedName>
        <fullName evidence="1">Putative redox protein, regulator of disulfide bond formation</fullName>
    </submittedName>
</protein>
<dbReference type="Pfam" id="PF02566">
    <property type="entry name" value="OsmC"/>
    <property type="match status" value="1"/>
</dbReference>
<dbReference type="PANTHER" id="PTHR42830:SF2">
    <property type="entry name" value="OSMC_OHR FAMILY PROTEIN"/>
    <property type="match status" value="1"/>
</dbReference>
<dbReference type="SUPFAM" id="SSF82784">
    <property type="entry name" value="OsmC-like"/>
    <property type="match status" value="1"/>
</dbReference>
<dbReference type="STRING" id="158190.SpiGrapes_2343"/>
<dbReference type="RefSeq" id="WP_014270958.1">
    <property type="nucleotide sequence ID" value="NC_016633.1"/>
</dbReference>
<dbReference type="Proteomes" id="UP000005632">
    <property type="component" value="Chromosome"/>
</dbReference>
<organism evidence="1 2">
    <name type="scientific">Sphaerochaeta pleomorpha (strain ATCC BAA-1885 / DSM 22778 / Grapes)</name>
    <dbReference type="NCBI Taxonomy" id="158190"/>
    <lineage>
        <taxon>Bacteria</taxon>
        <taxon>Pseudomonadati</taxon>
        <taxon>Spirochaetota</taxon>
        <taxon>Spirochaetia</taxon>
        <taxon>Spirochaetales</taxon>
        <taxon>Sphaerochaetaceae</taxon>
        <taxon>Sphaerochaeta</taxon>
    </lineage>
</organism>
<dbReference type="InterPro" id="IPR015946">
    <property type="entry name" value="KH_dom-like_a/b"/>
</dbReference>
<dbReference type="PANTHER" id="PTHR42830">
    <property type="entry name" value="OSMOTICALLY INDUCIBLE FAMILY PROTEIN"/>
    <property type="match status" value="1"/>
</dbReference>
<dbReference type="KEGG" id="sgp:SpiGrapes_2343"/>
<dbReference type="HOGENOM" id="CLU_105860_2_0_12"/>
<proteinExistence type="predicted"/>
<dbReference type="InterPro" id="IPR036102">
    <property type="entry name" value="OsmC/Ohrsf"/>
</dbReference>
<evidence type="ECO:0000313" key="2">
    <source>
        <dbReference type="Proteomes" id="UP000005632"/>
    </source>
</evidence>
<gene>
    <name evidence="1" type="ordered locus">SpiGrapes_2343</name>
</gene>
<sequence length="144" mass="16101">MSEVHTYHTAVQWSEERKGMLSSEGLSSIEVATPPQFPGGHAGIWSPEHLFVASAEVCLMTTFLSLAEKARLEFQGYHSEARGTLEKTEAGFWMTQIVITPTLVIADEELREKALNLFSKAEKYCLISNSMKTEVRIEPIVEVI</sequence>